<dbReference type="RefSeq" id="WP_064611537.1">
    <property type="nucleotide sequence ID" value="NZ_LXHB01000102.1"/>
</dbReference>
<keyword evidence="10" id="KW-1185">Reference proteome</keyword>
<comment type="subunit">
    <text evidence="5">Part of the 50S ribosomal subunit; part of the 5S rRNA/L5/L18/L25 subcomplex. Contacts the 5S rRNA. Binds to the 5S rRNA independently of L5 and L18.</text>
</comment>
<dbReference type="NCBIfam" id="NF004130">
    <property type="entry name" value="PRK05618.1-5"/>
    <property type="match status" value="1"/>
</dbReference>
<dbReference type="InterPro" id="IPR029751">
    <property type="entry name" value="Ribosomal_L25_dom"/>
</dbReference>
<dbReference type="NCBIfam" id="NF004612">
    <property type="entry name" value="PRK05943.1"/>
    <property type="match status" value="1"/>
</dbReference>
<dbReference type="InterPro" id="IPR011035">
    <property type="entry name" value="Ribosomal_bL25/Gln-tRNA_synth"/>
</dbReference>
<feature type="region of interest" description="Disordered" evidence="6">
    <location>
        <begin position="191"/>
        <end position="221"/>
    </location>
</feature>
<keyword evidence="3 5" id="KW-0689">Ribosomal protein</keyword>
<reference evidence="9 10" key="1">
    <citation type="journal article" date="2016" name="Genome Biol. Evol.">
        <title>Comparative Genomic Analyses of the Moraxella catarrhalis Serosensitive and Seroresistant Lineages Demonstrate Their Independent Evolution.</title>
        <authorList>
            <person name="Earl J.P."/>
            <person name="de Vries S.P."/>
            <person name="Ahmed A."/>
            <person name="Powell E."/>
            <person name="Schultz M.P."/>
            <person name="Hermans P.W."/>
            <person name="Hill D.J."/>
            <person name="Zhou Z."/>
            <person name="Constantinidou C.I."/>
            <person name="Hu F.Z."/>
            <person name="Bootsma H.J."/>
            <person name="Ehrlich G.D."/>
        </authorList>
    </citation>
    <scope>NUCLEOTIDE SEQUENCE [LARGE SCALE GENOMIC DNA]</scope>
    <source>
        <strain evidence="9 10">Z7542</strain>
    </source>
</reference>
<dbReference type="Pfam" id="PF01386">
    <property type="entry name" value="Ribosomal_L25p"/>
    <property type="match status" value="1"/>
</dbReference>
<dbReference type="InterPro" id="IPR020057">
    <property type="entry name" value="Ribosomal_bL25_b-dom"/>
</dbReference>
<comment type="function">
    <text evidence="5">This is one of the proteins that binds to the 5S RNA in the ribosome where it forms part of the central protuberance.</text>
</comment>
<name>A0A198URW5_MORCA</name>
<evidence type="ECO:0000313" key="9">
    <source>
        <dbReference type="EMBL" id="OAU98022.1"/>
    </source>
</evidence>
<evidence type="ECO:0000256" key="2">
    <source>
        <dbReference type="ARBA" id="ARBA00022884"/>
    </source>
</evidence>
<dbReference type="Gene3D" id="2.40.240.10">
    <property type="entry name" value="Ribosomal Protein L25, Chain P"/>
    <property type="match status" value="1"/>
</dbReference>
<dbReference type="PATRIC" id="fig|480.237.peg.934"/>
<evidence type="ECO:0000256" key="6">
    <source>
        <dbReference type="SAM" id="MobiDB-lite"/>
    </source>
</evidence>
<gene>
    <name evidence="5" type="primary">rplY</name>
    <name evidence="5" type="synonym">ctc</name>
    <name evidence="9" type="ORF">AO384_0269</name>
</gene>
<dbReference type="GO" id="GO:0003735">
    <property type="term" value="F:structural constituent of ribosome"/>
    <property type="evidence" value="ECO:0007669"/>
    <property type="project" value="InterPro"/>
</dbReference>
<dbReference type="EMBL" id="LXHC01000004">
    <property type="protein sequence ID" value="OAU98022.1"/>
    <property type="molecule type" value="Genomic_DNA"/>
</dbReference>
<dbReference type="Pfam" id="PF14693">
    <property type="entry name" value="Ribosomal_TL5_C"/>
    <property type="match status" value="1"/>
</dbReference>
<keyword evidence="1 5" id="KW-0699">rRNA-binding</keyword>
<dbReference type="CDD" id="cd00495">
    <property type="entry name" value="Ribosomal_L25_TL5_CTC"/>
    <property type="match status" value="1"/>
</dbReference>
<feature type="region of interest" description="Disordered" evidence="6">
    <location>
        <begin position="1"/>
        <end position="23"/>
    </location>
</feature>
<feature type="domain" description="Large ribosomal subunit protein bL25 beta" evidence="8">
    <location>
        <begin position="104"/>
        <end position="191"/>
    </location>
</feature>
<comment type="caution">
    <text evidence="9">The sequence shown here is derived from an EMBL/GenBank/DDBJ whole genome shotgun (WGS) entry which is preliminary data.</text>
</comment>
<dbReference type="Gene3D" id="2.170.120.20">
    <property type="entry name" value="Ribosomal protein L25, beta domain"/>
    <property type="match status" value="1"/>
</dbReference>
<dbReference type="AlphaFoldDB" id="A0A198URW5"/>
<feature type="compositionally biased region" description="Low complexity" evidence="6">
    <location>
        <begin position="203"/>
        <end position="221"/>
    </location>
</feature>
<evidence type="ECO:0000256" key="3">
    <source>
        <dbReference type="ARBA" id="ARBA00022980"/>
    </source>
</evidence>
<dbReference type="GO" id="GO:0008097">
    <property type="term" value="F:5S rRNA binding"/>
    <property type="evidence" value="ECO:0007669"/>
    <property type="project" value="InterPro"/>
</dbReference>
<dbReference type="InterPro" id="IPR020055">
    <property type="entry name" value="Ribosomal_bL25_short"/>
</dbReference>
<dbReference type="InterPro" id="IPR020930">
    <property type="entry name" value="Ribosomal_uL5_bac-type"/>
</dbReference>
<dbReference type="Proteomes" id="UP000078228">
    <property type="component" value="Unassembled WGS sequence"/>
</dbReference>
<dbReference type="GO" id="GO:0006412">
    <property type="term" value="P:translation"/>
    <property type="evidence" value="ECO:0007669"/>
    <property type="project" value="UniProtKB-UniRule"/>
</dbReference>
<evidence type="ECO:0000256" key="4">
    <source>
        <dbReference type="ARBA" id="ARBA00023274"/>
    </source>
</evidence>
<organism evidence="9 10">
    <name type="scientific">Moraxella catarrhalis</name>
    <name type="common">Branhamella catarrhalis</name>
    <dbReference type="NCBI Taxonomy" id="480"/>
    <lineage>
        <taxon>Bacteria</taxon>
        <taxon>Pseudomonadati</taxon>
        <taxon>Pseudomonadota</taxon>
        <taxon>Gammaproteobacteria</taxon>
        <taxon>Moraxellales</taxon>
        <taxon>Moraxellaceae</taxon>
        <taxon>Moraxella</taxon>
    </lineage>
</organism>
<dbReference type="NCBIfam" id="NF004128">
    <property type="entry name" value="PRK05618.1-2"/>
    <property type="match status" value="1"/>
</dbReference>
<keyword evidence="2 5" id="KW-0694">RNA-binding</keyword>
<dbReference type="HAMAP" id="MF_01334">
    <property type="entry name" value="Ribosomal_bL25_CTC"/>
    <property type="match status" value="1"/>
</dbReference>
<evidence type="ECO:0000259" key="7">
    <source>
        <dbReference type="Pfam" id="PF01386"/>
    </source>
</evidence>
<proteinExistence type="inferred from homology"/>
<comment type="similarity">
    <text evidence="5">Belongs to the bacterial ribosomal protein bL25 family. CTC subfamily.</text>
</comment>
<evidence type="ECO:0000256" key="5">
    <source>
        <dbReference type="HAMAP-Rule" id="MF_01334"/>
    </source>
</evidence>
<evidence type="ECO:0000259" key="8">
    <source>
        <dbReference type="Pfam" id="PF14693"/>
    </source>
</evidence>
<dbReference type="SUPFAM" id="SSF50715">
    <property type="entry name" value="Ribosomal protein L25-like"/>
    <property type="match status" value="1"/>
</dbReference>
<dbReference type="PANTHER" id="PTHR33284">
    <property type="entry name" value="RIBOSOMAL PROTEIN L25/GLN-TRNA SYNTHETASE, ANTI-CODON-BINDING DOMAIN-CONTAINING PROTEIN"/>
    <property type="match status" value="1"/>
</dbReference>
<dbReference type="OrthoDB" id="9806411at2"/>
<protein>
    <recommendedName>
        <fullName evidence="5">Large ribosomal subunit protein bL25</fullName>
    </recommendedName>
    <alternativeName>
        <fullName evidence="5">General stress protein CTC</fullName>
    </alternativeName>
</protein>
<evidence type="ECO:0000313" key="10">
    <source>
        <dbReference type="Proteomes" id="UP000078228"/>
    </source>
</evidence>
<accession>A0A198URW5</accession>
<dbReference type="InterPro" id="IPR001021">
    <property type="entry name" value="Ribosomal_bL25_long"/>
</dbReference>
<dbReference type="InterPro" id="IPR020056">
    <property type="entry name" value="Rbsml_bL25/Gln-tRNA_synth_N"/>
</dbReference>
<evidence type="ECO:0000256" key="1">
    <source>
        <dbReference type="ARBA" id="ARBA00022730"/>
    </source>
</evidence>
<feature type="domain" description="Large ribosomal subunit protein bL25 L25" evidence="7">
    <location>
        <begin position="8"/>
        <end position="95"/>
    </location>
</feature>
<dbReference type="PANTHER" id="PTHR33284:SF1">
    <property type="entry name" value="RIBOSOMAL PROTEIN L25_GLN-TRNA SYNTHETASE, ANTI-CODON-BINDING DOMAIN-CONTAINING PROTEIN"/>
    <property type="match status" value="1"/>
</dbReference>
<keyword evidence="4 5" id="KW-0687">Ribonucleoprotein</keyword>
<dbReference type="GO" id="GO:0022625">
    <property type="term" value="C:cytosolic large ribosomal subunit"/>
    <property type="evidence" value="ECO:0007669"/>
    <property type="project" value="TreeGrafter"/>
</dbReference>
<dbReference type="InterPro" id="IPR037121">
    <property type="entry name" value="Ribosomal_bL25_C"/>
</dbReference>
<sequence>MSQFTLNGVARAESQQGKGASRRLRKDNLVPAIIYGGNDEPVAICVKTNEIVKALSNEAFFSSVIAINLDGAEHEVIIKALQRHPSKGFPLHVDFQRIVRGQTMNFNVPVHVVNEETSVGKKAGGILTTLVNDIEINCLPRNLPEAIEIDVANLAIGESIHLSDVKLPNEVTLVTHDEADLNRTIATMQAPAVAESTEETAEEAAAPAEEAAAPAEEATEE</sequence>
<dbReference type="NCBIfam" id="TIGR00731">
    <property type="entry name" value="bL25_bact_ctc"/>
    <property type="match status" value="1"/>
</dbReference>
<dbReference type="HAMAP" id="MF_01336">
    <property type="entry name" value="Ribosomal_bL25"/>
    <property type="match status" value="1"/>
</dbReference>